<dbReference type="PRINTS" id="PR00726">
    <property type="entry name" value="LEXASERPTASE"/>
</dbReference>
<name>A0A5A9W7G5_9GAMM</name>
<keyword evidence="3 7" id="KW-0378">Hydrolase</keyword>
<keyword evidence="2" id="KW-0227">DNA damage</keyword>
<dbReference type="GO" id="GO:0006355">
    <property type="term" value="P:regulation of DNA-templated transcription"/>
    <property type="evidence" value="ECO:0007669"/>
    <property type="project" value="InterPro"/>
</dbReference>
<dbReference type="PANTHER" id="PTHR33516">
    <property type="entry name" value="LEXA REPRESSOR"/>
    <property type="match status" value="1"/>
</dbReference>
<evidence type="ECO:0000256" key="3">
    <source>
        <dbReference type="ARBA" id="ARBA00022801"/>
    </source>
</evidence>
<feature type="domain" description="Peptidase S24/S26A/S26B/S26C" evidence="8">
    <location>
        <begin position="20"/>
        <end position="135"/>
    </location>
</feature>
<dbReference type="EMBL" id="SMRS01000001">
    <property type="protein sequence ID" value="KAA0876473.1"/>
    <property type="molecule type" value="Genomic_DNA"/>
</dbReference>
<dbReference type="NCBIfam" id="NF007621">
    <property type="entry name" value="PRK10276.1"/>
    <property type="match status" value="1"/>
</dbReference>
<dbReference type="GO" id="GO:0009432">
    <property type="term" value="P:SOS response"/>
    <property type="evidence" value="ECO:0007669"/>
    <property type="project" value="UniProtKB-KW"/>
</dbReference>
<keyword evidence="6" id="KW-0742">SOS response</keyword>
<evidence type="ECO:0000313" key="9">
    <source>
        <dbReference type="EMBL" id="KAA0876473.1"/>
    </source>
</evidence>
<dbReference type="GO" id="GO:0016787">
    <property type="term" value="F:hydrolase activity"/>
    <property type="evidence" value="ECO:0007669"/>
    <property type="project" value="UniProtKB-KW"/>
</dbReference>
<evidence type="ECO:0000259" key="8">
    <source>
        <dbReference type="Pfam" id="PF00717"/>
    </source>
</evidence>
<evidence type="ECO:0000313" key="10">
    <source>
        <dbReference type="Proteomes" id="UP000325302"/>
    </source>
</evidence>
<dbReference type="RefSeq" id="WP_149389722.1">
    <property type="nucleotide sequence ID" value="NZ_SMRS01000001.1"/>
</dbReference>
<evidence type="ECO:0000256" key="4">
    <source>
        <dbReference type="ARBA" id="ARBA00022813"/>
    </source>
</evidence>
<dbReference type="GO" id="GO:0006281">
    <property type="term" value="P:DNA repair"/>
    <property type="evidence" value="ECO:0007669"/>
    <property type="project" value="UniProtKB-KW"/>
</dbReference>
<gene>
    <name evidence="9" type="primary">umuD</name>
    <name evidence="9" type="ORF">E1H14_01740</name>
</gene>
<proteinExistence type="inferred from homology"/>
<dbReference type="InterPro" id="IPR039418">
    <property type="entry name" value="LexA-like"/>
</dbReference>
<evidence type="ECO:0000256" key="5">
    <source>
        <dbReference type="ARBA" id="ARBA00023204"/>
    </source>
</evidence>
<dbReference type="GO" id="GO:0003677">
    <property type="term" value="F:DNA binding"/>
    <property type="evidence" value="ECO:0007669"/>
    <property type="project" value="InterPro"/>
</dbReference>
<dbReference type="GO" id="GO:0003887">
    <property type="term" value="F:DNA-directed DNA polymerase activity"/>
    <property type="evidence" value="ECO:0007669"/>
    <property type="project" value="UniProtKB-EC"/>
</dbReference>
<keyword evidence="9" id="KW-0548">Nucleotidyltransferase</keyword>
<keyword evidence="10" id="KW-1185">Reference proteome</keyword>
<dbReference type="SUPFAM" id="SSF51306">
    <property type="entry name" value="LexA/Signal peptidase"/>
    <property type="match status" value="1"/>
</dbReference>
<evidence type="ECO:0000256" key="2">
    <source>
        <dbReference type="ARBA" id="ARBA00022763"/>
    </source>
</evidence>
<dbReference type="Pfam" id="PF00717">
    <property type="entry name" value="Peptidase_S24"/>
    <property type="match status" value="1"/>
</dbReference>
<protein>
    <submittedName>
        <fullName evidence="9">Translesion error-prone DNA polymerase V autoproteolytic subunit</fullName>
        <ecNumber evidence="9">2.7.7.7</ecNumber>
    </submittedName>
</protein>
<dbReference type="OrthoDB" id="9787787at2"/>
<dbReference type="InterPro" id="IPR006197">
    <property type="entry name" value="Peptidase_S24_LexA"/>
</dbReference>
<organism evidence="9 10">
    <name type="scientific">Nitrincola tapanii</name>
    <dbReference type="NCBI Taxonomy" id="1708751"/>
    <lineage>
        <taxon>Bacteria</taxon>
        <taxon>Pseudomonadati</taxon>
        <taxon>Pseudomonadota</taxon>
        <taxon>Gammaproteobacteria</taxon>
        <taxon>Oceanospirillales</taxon>
        <taxon>Oceanospirillaceae</taxon>
        <taxon>Nitrincola</taxon>
    </lineage>
</organism>
<reference evidence="9 10" key="1">
    <citation type="submission" date="2019-03" db="EMBL/GenBank/DDBJ databases">
        <title>Nitrincola sp. nov. isolated from an Indian soda lake.</title>
        <authorList>
            <person name="Joshi A."/>
            <person name="Thite S.V."/>
            <person name="Joseph N."/>
            <person name="Dhotre D."/>
            <person name="Moorthy M."/>
            <person name="Shouche Y.S."/>
        </authorList>
    </citation>
    <scope>NUCLEOTIDE SEQUENCE [LARGE SCALE GENOMIC DNA]</scope>
    <source>
        <strain evidence="9 10">MEB193</strain>
    </source>
</reference>
<evidence type="ECO:0000256" key="1">
    <source>
        <dbReference type="ARBA" id="ARBA00007484"/>
    </source>
</evidence>
<dbReference type="EC" id="2.7.7.7" evidence="9"/>
<dbReference type="Proteomes" id="UP000325302">
    <property type="component" value="Unassembled WGS sequence"/>
</dbReference>
<evidence type="ECO:0000256" key="7">
    <source>
        <dbReference type="RuleBase" id="RU003991"/>
    </source>
</evidence>
<keyword evidence="9" id="KW-0808">Transferase</keyword>
<dbReference type="PANTHER" id="PTHR33516:SF2">
    <property type="entry name" value="LEXA REPRESSOR-RELATED"/>
    <property type="match status" value="1"/>
</dbReference>
<dbReference type="InterPro" id="IPR036286">
    <property type="entry name" value="LexA/Signal_pep-like_sf"/>
</dbReference>
<evidence type="ECO:0000256" key="6">
    <source>
        <dbReference type="ARBA" id="ARBA00023236"/>
    </source>
</evidence>
<comment type="similarity">
    <text evidence="1 7">Belongs to the peptidase S24 family.</text>
</comment>
<dbReference type="AlphaFoldDB" id="A0A5A9W7G5"/>
<dbReference type="CDD" id="cd06529">
    <property type="entry name" value="S24_LexA-like"/>
    <property type="match status" value="1"/>
</dbReference>
<keyword evidence="5" id="KW-0234">DNA repair</keyword>
<comment type="caution">
    <text evidence="9">The sequence shown here is derived from an EMBL/GenBank/DDBJ whole genome shotgun (WGS) entry which is preliminary data.</text>
</comment>
<accession>A0A5A9W7G5</accession>
<dbReference type="InterPro" id="IPR015927">
    <property type="entry name" value="Peptidase_S24_S26A/B/C"/>
</dbReference>
<keyword evidence="4 7" id="KW-0068">Autocatalytic cleavage</keyword>
<dbReference type="Gene3D" id="2.10.109.10">
    <property type="entry name" value="Umud Fragment, subunit A"/>
    <property type="match status" value="1"/>
</dbReference>
<sequence>MTVTLLGSVDVDALSKTAVPFYSESVPCGFPSPAAGYEDTRLDLNELCIPRPSSTYMVRCDGDSMNGIGIFAGDILVVDRSIKAKHGDTVVAAVDGAFTVKTLALKPKVQLLPQNRRYAPIEIKEGSDLQLFGVVTHLVRAMQR</sequence>
<dbReference type="InterPro" id="IPR050077">
    <property type="entry name" value="LexA_repressor"/>
</dbReference>